<feature type="compositionally biased region" description="Polar residues" evidence="1">
    <location>
        <begin position="1217"/>
        <end position="1229"/>
    </location>
</feature>
<feature type="compositionally biased region" description="Polar residues" evidence="1">
    <location>
        <begin position="1258"/>
        <end position="1289"/>
    </location>
</feature>
<accession>A0ABR3DCJ3</accession>
<feature type="region of interest" description="Disordered" evidence="1">
    <location>
        <begin position="1183"/>
        <end position="1512"/>
    </location>
</feature>
<evidence type="ECO:0000313" key="3">
    <source>
        <dbReference type="EMBL" id="KAL0470097.1"/>
    </source>
</evidence>
<feature type="compositionally biased region" description="Low complexity" evidence="1">
    <location>
        <begin position="1184"/>
        <end position="1193"/>
    </location>
</feature>
<sequence length="1512" mass="170410">MPLPSSLPLHHRDGRAGLPQLSSSSRQQAGLGNPNISNSNNNNNNNNNNGGANANANASFPQQAQAQAHSNEPYYSNEDIELLHEIVTLAESILPSLPERDRLPTNALFQAAEQILPAHGYPDPDQAPSHISRLIFKIGGQRCASNSKGETSLLDRFRTVLAGMGIMLEYVPSSPAVGGRSRKQSPAGPPGAGFGRGGLGTARDKATGSRSRSVSVSGRSLGGFSSVFSDDDEDVTGGELDIKLRRLLPKRRHSSVSRPLALGGLPIRSRARSASFTDPNALPGDTLRGERARRLEALAQQREQQQREREQLLNRRGRSPEKGQGRRSQLASRSKSSVRDYGDDGRPFQPHNPVLDKVRHIPRVFGAPHHYDNAEVAAGALPAYARPNKERPRPISFSSVGETDLNHKSPRTDFSELHRAASDTTVNTKDEPLPSSHHHAFTRPPHLDPEYQEAKVRMFRTEDDAFLLRDAFTSWHDHFNRIQRDHQRLLSLATQIDDEDIKTEVLEIWLEETMAVVEERERHEAEAEYKAWVDRMERRATRVYEVFTIQNMLNFWQDQAREELDRTAVARRHLVRKRAFDAWRAQHIQDETKARNFVLIHALQRWTAVALHREVRRHVAEQTEERETMREGVMHWYRLQKGRVADDYAVFKAMKGSLTHWASKTKEVQDDHEVAIALDERLLLDEAVNIWQEEAEDLRYTGYKCRGYKVTRDCQIILADWHEQSRLLRTLRKFRAADERTLKWNCLEHWQEEAEYARRDGLLADAVLLLNPVDTWKLELKLKLWNIREDEETLEDTLTHWFLEQRLALFQHHAASTTKKSTLSTWLDATQTSLSVRHGSESEADYFYSDHLLSSCLSTWFDASNAIFTPRHNANLICLYRTTKPCLDRWREALVSSTTRNAYYARKASKQSKRFTIASVLDRWPFLAEQARRERMMTSLRSFRHSYKISLAQSCLRTWFNALLEADDLSADADALHLDHNHSDLYETLGYWSSIARRAQEIRETAAEAELDTYLENWMDSAAEIREAEMDAEEWEAVGTMKGCLQRWEHEALHLVAKRNAVKALREREERRMAAGVLEGWWGVVNPGAVVRERQMGAEFSMLDPRMSTLLSSRRSVRHMGGRYRDRERGSGDVSAANFGNSVSQWFVNSEMPPERERERDRSTFLFPSAAPMRQSVQLPIRSAPPSAAVQQPAQPPPKAPKGYQPYHPNPDPPVTASYSRPASRTASRPASRLATPIIPETPTVSSSAPIEQKPPTGRSSDMRPTNLSARLVNARNNPSSSSFRTSQTLAAEASALSGGGGGGLGPMNFDDDDDDDDEESFLPDLDINDPGFMSTPSRVRRAPPLGRHTSQSVPPVVSPPVVQGAASQYHQPTLPSQDDNHHRSSRPDRPERFNARKSVFRPSTAPPPPSNNNNYHYPPFPQGHGPPTAPSTSMSVGTSTPSAILASPRERELRRVYAEPSTSSAAATGVGVGNTSGILRGGREWTERERVERDRERGVFFSDIREESAEG</sequence>
<evidence type="ECO:0000313" key="4">
    <source>
        <dbReference type="Proteomes" id="UP001451303"/>
    </source>
</evidence>
<feature type="region of interest" description="Disordered" evidence="1">
    <location>
        <begin position="385"/>
        <end position="413"/>
    </location>
</feature>
<evidence type="ECO:0000256" key="1">
    <source>
        <dbReference type="SAM" id="MobiDB-lite"/>
    </source>
</evidence>
<feature type="compositionally biased region" description="Low complexity" evidence="1">
    <location>
        <begin position="208"/>
        <end position="217"/>
    </location>
</feature>
<feature type="compositionally biased region" description="Polar residues" evidence="1">
    <location>
        <begin position="326"/>
        <end position="335"/>
    </location>
</feature>
<organism evidence="3 4">
    <name type="scientific">Neurospora intermedia</name>
    <dbReference type="NCBI Taxonomy" id="5142"/>
    <lineage>
        <taxon>Eukaryota</taxon>
        <taxon>Fungi</taxon>
        <taxon>Dikarya</taxon>
        <taxon>Ascomycota</taxon>
        <taxon>Pezizomycotina</taxon>
        <taxon>Sordariomycetes</taxon>
        <taxon>Sordariomycetidae</taxon>
        <taxon>Sordariales</taxon>
        <taxon>Sordariaceae</taxon>
        <taxon>Neurospora</taxon>
    </lineage>
</organism>
<feature type="compositionally biased region" description="Acidic residues" evidence="1">
    <location>
        <begin position="1310"/>
        <end position="1322"/>
    </location>
</feature>
<feature type="compositionally biased region" description="Polar residues" evidence="1">
    <location>
        <begin position="1431"/>
        <end position="1443"/>
    </location>
</feature>
<proteinExistence type="predicted"/>
<feature type="region of interest" description="Disordered" evidence="1">
    <location>
        <begin position="299"/>
        <end position="355"/>
    </location>
</feature>
<feature type="compositionally biased region" description="Low complexity" evidence="1">
    <location>
        <begin position="1351"/>
        <end position="1364"/>
    </location>
</feature>
<feature type="compositionally biased region" description="Basic and acidic residues" evidence="1">
    <location>
        <begin position="337"/>
        <end position="346"/>
    </location>
</feature>
<feature type="compositionally biased region" description="Basic and acidic residues" evidence="1">
    <location>
        <begin position="1379"/>
        <end position="1395"/>
    </location>
</feature>
<evidence type="ECO:0000259" key="2">
    <source>
        <dbReference type="Pfam" id="PF08457"/>
    </source>
</evidence>
<dbReference type="Proteomes" id="UP001451303">
    <property type="component" value="Unassembled WGS sequence"/>
</dbReference>
<feature type="region of interest" description="Disordered" evidence="1">
    <location>
        <begin position="1"/>
        <end position="71"/>
    </location>
</feature>
<feature type="compositionally biased region" description="Low complexity" evidence="1">
    <location>
        <begin position="32"/>
        <end position="59"/>
    </location>
</feature>
<dbReference type="Pfam" id="PF08457">
    <property type="entry name" value="Sfi1"/>
    <property type="match status" value="1"/>
</dbReference>
<reference evidence="3 4" key="1">
    <citation type="submission" date="2023-09" db="EMBL/GenBank/DDBJ databases">
        <title>Multi-omics analysis of a traditional fermented food reveals byproduct-associated fungal strains for waste-to-food upcycling.</title>
        <authorList>
            <consortium name="Lawrence Berkeley National Laboratory"/>
            <person name="Rekdal V.M."/>
            <person name="Villalobos-Escobedo J.M."/>
            <person name="Rodriguez-Valeron N."/>
            <person name="Garcia M.O."/>
            <person name="Vasquez D.P."/>
            <person name="Damayanti I."/>
            <person name="Sorensen P.M."/>
            <person name="Baidoo E.E."/>
            <person name="De Carvalho A.C."/>
            <person name="Riley R."/>
            <person name="Lipzen A."/>
            <person name="He G."/>
            <person name="Yan M."/>
            <person name="Haridas S."/>
            <person name="Daum C."/>
            <person name="Yoshinaga Y."/>
            <person name="Ng V."/>
            <person name="Grigoriev I.V."/>
            <person name="Munk R."/>
            <person name="Nuraida L."/>
            <person name="Wijaya C.H."/>
            <person name="Morales P.-C."/>
            <person name="Keasling J.D."/>
        </authorList>
    </citation>
    <scope>NUCLEOTIDE SEQUENCE [LARGE SCALE GENOMIC DNA]</scope>
    <source>
        <strain evidence="3 4">FGSC 2613</strain>
    </source>
</reference>
<name>A0ABR3DCJ3_NEUIN</name>
<feature type="compositionally biased region" description="Gly residues" evidence="1">
    <location>
        <begin position="190"/>
        <end position="200"/>
    </location>
</feature>
<feature type="compositionally biased region" description="Polar residues" evidence="1">
    <location>
        <begin position="60"/>
        <end position="71"/>
    </location>
</feature>
<dbReference type="EMBL" id="JAVLET010000004">
    <property type="protein sequence ID" value="KAL0470097.1"/>
    <property type="molecule type" value="Genomic_DNA"/>
</dbReference>
<feature type="compositionally biased region" description="Basic and acidic residues" evidence="1">
    <location>
        <begin position="1482"/>
        <end position="1512"/>
    </location>
</feature>
<protein>
    <submittedName>
        <fullName evidence="3">Sfi1 domain-containing protein</fullName>
    </submittedName>
</protein>
<feature type="compositionally biased region" description="Basic and acidic residues" evidence="1">
    <location>
        <begin position="304"/>
        <end position="324"/>
    </location>
</feature>
<feature type="domain" description="Sfi1 spindle body" evidence="2">
    <location>
        <begin position="521"/>
        <end position="1082"/>
    </location>
</feature>
<keyword evidence="4" id="KW-1185">Reference proteome</keyword>
<feature type="compositionally biased region" description="Basic and acidic residues" evidence="1">
    <location>
        <begin position="1449"/>
        <end position="1458"/>
    </location>
</feature>
<dbReference type="InterPro" id="IPR013665">
    <property type="entry name" value="Sfi1_dom"/>
</dbReference>
<feature type="compositionally biased region" description="Basic and acidic residues" evidence="1">
    <location>
        <begin position="404"/>
        <end position="413"/>
    </location>
</feature>
<gene>
    <name evidence="3" type="ORF">QR685DRAFT_244061</name>
</gene>
<comment type="caution">
    <text evidence="3">The sequence shown here is derived from an EMBL/GenBank/DDBJ whole genome shotgun (WGS) entry which is preliminary data.</text>
</comment>
<feature type="region of interest" description="Disordered" evidence="1">
    <location>
        <begin position="425"/>
        <end position="446"/>
    </location>
</feature>
<feature type="region of interest" description="Disordered" evidence="1">
    <location>
        <begin position="173"/>
        <end position="217"/>
    </location>
</feature>
<feature type="compositionally biased region" description="Polar residues" evidence="1">
    <location>
        <begin position="20"/>
        <end position="30"/>
    </location>
</feature>
<feature type="compositionally biased region" description="Polar residues" evidence="1">
    <location>
        <begin position="1366"/>
        <end position="1378"/>
    </location>
</feature>